<dbReference type="Gramene" id="ERN17330">
    <property type="protein sequence ID" value="ERN17330"/>
    <property type="gene ID" value="AMTR_s00037p00114680"/>
</dbReference>
<organism evidence="1 2">
    <name type="scientific">Amborella trichopoda</name>
    <dbReference type="NCBI Taxonomy" id="13333"/>
    <lineage>
        <taxon>Eukaryota</taxon>
        <taxon>Viridiplantae</taxon>
        <taxon>Streptophyta</taxon>
        <taxon>Embryophyta</taxon>
        <taxon>Tracheophyta</taxon>
        <taxon>Spermatophyta</taxon>
        <taxon>Magnoliopsida</taxon>
        <taxon>Amborellales</taxon>
        <taxon>Amborellaceae</taxon>
        <taxon>Amborella</taxon>
    </lineage>
</organism>
<dbReference type="EMBL" id="KI392350">
    <property type="protein sequence ID" value="ERN17330.1"/>
    <property type="molecule type" value="Genomic_DNA"/>
</dbReference>
<gene>
    <name evidence="1" type="ORF">AMTR_s00037p00114680</name>
</gene>
<protein>
    <submittedName>
        <fullName evidence="1">Uncharacterized protein</fullName>
    </submittedName>
</protein>
<dbReference type="AlphaFoldDB" id="U5D521"/>
<evidence type="ECO:0000313" key="1">
    <source>
        <dbReference type="EMBL" id="ERN17330.1"/>
    </source>
</evidence>
<dbReference type="HOGENOM" id="CLU_2041190_0_0_1"/>
<reference evidence="2" key="1">
    <citation type="journal article" date="2013" name="Science">
        <title>The Amborella genome and the evolution of flowering plants.</title>
        <authorList>
            <consortium name="Amborella Genome Project"/>
        </authorList>
    </citation>
    <scope>NUCLEOTIDE SEQUENCE [LARGE SCALE GENOMIC DNA]</scope>
</reference>
<keyword evidence="2" id="KW-1185">Reference proteome</keyword>
<proteinExistence type="predicted"/>
<dbReference type="Proteomes" id="UP000017836">
    <property type="component" value="Unassembled WGS sequence"/>
</dbReference>
<name>U5D521_AMBTC</name>
<sequence>MLVAVAVEIGSRIPSNLLVARGDVEPLLIRATRNHGAGRGTAAFDYLQESVSRRWGRVLLCSYCGEILKFSPIKLAATNDSTRDDPAFFVAGAPFSFVFFDSGAKEFEDEGIVGNSHSDNP</sequence>
<accession>U5D521</accession>
<evidence type="ECO:0000313" key="2">
    <source>
        <dbReference type="Proteomes" id="UP000017836"/>
    </source>
</evidence>